<dbReference type="EMBL" id="LT838813">
    <property type="protein sequence ID" value="SMD46099.1"/>
    <property type="molecule type" value="Genomic_DNA"/>
</dbReference>
<evidence type="ECO:0008006" key="3">
    <source>
        <dbReference type="Google" id="ProtNLM"/>
    </source>
</evidence>
<dbReference type="OrthoDB" id="835804at2"/>
<dbReference type="STRING" id="758820.SAMN00777080_4778"/>
<proteinExistence type="predicted"/>
<evidence type="ECO:0000313" key="2">
    <source>
        <dbReference type="Proteomes" id="UP000192333"/>
    </source>
</evidence>
<name>A0A1W2HB28_9BACT</name>
<accession>A0A1W2HB28</accession>
<protein>
    <recommendedName>
        <fullName evidence="3">Outer membrane protein beta-barrel domain-containing protein</fullName>
    </recommendedName>
</protein>
<sequence length="221" mass="24529">MKIGFLITLLITGIHFSTFSQETSEDKIFDYAETKHEFSLDIAPIIQGNYPSSLLYRQHYISKNGKNVALRLGAQLGANVSSTETQNNSQGSQVVGRNHQSLYVFVGKEWQKQFHPRIIGYYGADLNFGLSRSLSKVNASPSNPSEIINRDHSISIGTIGFLGMKYHFSKHFSVSAETGASLSFNSWKSDASSNNNVAVNQSNNLSLGMIPLRAIRFAFHF</sequence>
<evidence type="ECO:0000313" key="1">
    <source>
        <dbReference type="EMBL" id="SMD46099.1"/>
    </source>
</evidence>
<organism evidence="1 2">
    <name type="scientific">Aquiflexum balticum DSM 16537</name>
    <dbReference type="NCBI Taxonomy" id="758820"/>
    <lineage>
        <taxon>Bacteria</taxon>
        <taxon>Pseudomonadati</taxon>
        <taxon>Bacteroidota</taxon>
        <taxon>Cytophagia</taxon>
        <taxon>Cytophagales</taxon>
        <taxon>Cyclobacteriaceae</taxon>
        <taxon>Aquiflexum</taxon>
    </lineage>
</organism>
<dbReference type="Proteomes" id="UP000192333">
    <property type="component" value="Chromosome I"/>
</dbReference>
<reference evidence="2" key="1">
    <citation type="submission" date="2017-04" db="EMBL/GenBank/DDBJ databases">
        <authorList>
            <person name="Varghese N."/>
            <person name="Submissions S."/>
        </authorList>
    </citation>
    <scope>NUCLEOTIDE SEQUENCE [LARGE SCALE GENOMIC DNA]</scope>
    <source>
        <strain evidence="2">DSM 16537</strain>
    </source>
</reference>
<dbReference type="AlphaFoldDB" id="A0A1W2HB28"/>
<dbReference type="RefSeq" id="WP_157370280.1">
    <property type="nucleotide sequence ID" value="NZ_LT838813.1"/>
</dbReference>
<gene>
    <name evidence="1" type="ORF">SAMN00777080_4778</name>
</gene>
<keyword evidence="2" id="KW-1185">Reference proteome</keyword>